<evidence type="ECO:0000256" key="8">
    <source>
        <dbReference type="ARBA" id="ARBA00023242"/>
    </source>
</evidence>
<feature type="compositionally biased region" description="Low complexity" evidence="10">
    <location>
        <begin position="386"/>
        <end position="407"/>
    </location>
</feature>
<evidence type="ECO:0000256" key="10">
    <source>
        <dbReference type="SAM" id="MobiDB-lite"/>
    </source>
</evidence>
<proteinExistence type="inferred from homology"/>
<reference evidence="12 13" key="1">
    <citation type="submission" date="2016-09" db="EMBL/GenBank/DDBJ databases">
        <title>The draft genome of Dichanthelium oligosanthes: A C3 panicoid grass species.</title>
        <authorList>
            <person name="Studer A.J."/>
            <person name="Schnable J.C."/>
            <person name="Brutnell T.P."/>
        </authorList>
    </citation>
    <scope>NUCLEOTIDE SEQUENCE [LARGE SCALE GENOMIC DNA]</scope>
    <source>
        <strain evidence="13">cv. Kellogg 1175</strain>
        <tissue evidence="12">Leaf</tissue>
    </source>
</reference>
<comment type="subcellular location">
    <subcellularLocation>
        <location evidence="1">Nucleus</location>
    </subcellularLocation>
</comment>
<comment type="subunit">
    <text evidence="2">Homotrimer.</text>
</comment>
<dbReference type="Pfam" id="PF00447">
    <property type="entry name" value="HSF_DNA-bind"/>
    <property type="match status" value="1"/>
</dbReference>
<feature type="compositionally biased region" description="Gly residues" evidence="10">
    <location>
        <begin position="181"/>
        <end position="196"/>
    </location>
</feature>
<dbReference type="InterPro" id="IPR036388">
    <property type="entry name" value="WH-like_DNA-bd_sf"/>
</dbReference>
<gene>
    <name evidence="12" type="ORF">BAE44_0007740</name>
</gene>
<dbReference type="GO" id="GO:0006357">
    <property type="term" value="P:regulation of transcription by RNA polymerase II"/>
    <property type="evidence" value="ECO:0007669"/>
    <property type="project" value="TreeGrafter"/>
</dbReference>
<evidence type="ECO:0000256" key="3">
    <source>
        <dbReference type="ARBA" id="ARBA00022553"/>
    </source>
</evidence>
<dbReference type="InterPro" id="IPR000232">
    <property type="entry name" value="HSF_DNA-bd"/>
</dbReference>
<comment type="caution">
    <text evidence="12">The sequence shown here is derived from an EMBL/GenBank/DDBJ whole genome shotgun (WGS) entry which is preliminary data.</text>
</comment>
<dbReference type="PANTHER" id="PTHR10015">
    <property type="entry name" value="HEAT SHOCK TRANSCRIPTION FACTOR"/>
    <property type="match status" value="1"/>
</dbReference>
<feature type="compositionally biased region" description="Low complexity" evidence="10">
    <location>
        <begin position="1"/>
        <end position="10"/>
    </location>
</feature>
<evidence type="ECO:0000256" key="1">
    <source>
        <dbReference type="ARBA" id="ARBA00004123"/>
    </source>
</evidence>
<keyword evidence="5" id="KW-0346">Stress response</keyword>
<keyword evidence="13" id="KW-1185">Reference proteome</keyword>
<dbReference type="SUPFAM" id="SSF46785">
    <property type="entry name" value="Winged helix' DNA-binding domain"/>
    <property type="match status" value="1"/>
</dbReference>
<keyword evidence="4" id="KW-0805">Transcription regulation</keyword>
<evidence type="ECO:0000256" key="7">
    <source>
        <dbReference type="ARBA" id="ARBA00023163"/>
    </source>
</evidence>
<dbReference type="GO" id="GO:0000978">
    <property type="term" value="F:RNA polymerase II cis-regulatory region sequence-specific DNA binding"/>
    <property type="evidence" value="ECO:0007669"/>
    <property type="project" value="TreeGrafter"/>
</dbReference>
<dbReference type="OrthoDB" id="60033at2759"/>
<dbReference type="PANTHER" id="PTHR10015:SF431">
    <property type="entry name" value="HSF-TYPE DNA-BINDING DOMAIN-CONTAINING PROTEIN"/>
    <property type="match status" value="1"/>
</dbReference>
<keyword evidence="7" id="KW-0804">Transcription</keyword>
<evidence type="ECO:0000256" key="9">
    <source>
        <dbReference type="RuleBase" id="RU004020"/>
    </source>
</evidence>
<keyword evidence="3" id="KW-0597">Phosphoprotein</keyword>
<evidence type="ECO:0000256" key="6">
    <source>
        <dbReference type="ARBA" id="ARBA00023125"/>
    </source>
</evidence>
<evidence type="ECO:0000256" key="5">
    <source>
        <dbReference type="ARBA" id="ARBA00023016"/>
    </source>
</evidence>
<dbReference type="Gene3D" id="1.10.10.10">
    <property type="entry name" value="Winged helix-like DNA-binding domain superfamily/Winged helix DNA-binding domain"/>
    <property type="match status" value="1"/>
</dbReference>
<dbReference type="GO" id="GO:0005634">
    <property type="term" value="C:nucleus"/>
    <property type="evidence" value="ECO:0007669"/>
    <property type="project" value="UniProtKB-SubCell"/>
</dbReference>
<dbReference type="PRINTS" id="PR00056">
    <property type="entry name" value="HSFDOMAIN"/>
</dbReference>
<dbReference type="GO" id="GO:0003700">
    <property type="term" value="F:DNA-binding transcription factor activity"/>
    <property type="evidence" value="ECO:0007669"/>
    <property type="project" value="InterPro"/>
</dbReference>
<evidence type="ECO:0000259" key="11">
    <source>
        <dbReference type="PROSITE" id="PS00434"/>
    </source>
</evidence>
<dbReference type="FunFam" id="1.10.10.10:FF:000037">
    <property type="entry name" value="Heat stress transcription factor B-4"/>
    <property type="match status" value="1"/>
</dbReference>
<feature type="domain" description="HSF-type DNA-binding" evidence="11">
    <location>
        <begin position="75"/>
        <end position="99"/>
    </location>
</feature>
<feature type="region of interest" description="Disordered" evidence="10">
    <location>
        <begin position="1"/>
        <end position="31"/>
    </location>
</feature>
<name>A0A1E5W1I2_9POAL</name>
<evidence type="ECO:0000256" key="4">
    <source>
        <dbReference type="ARBA" id="ARBA00023015"/>
    </source>
</evidence>
<dbReference type="STRING" id="888268.A0A1E5W1I2"/>
<evidence type="ECO:0000256" key="2">
    <source>
        <dbReference type="ARBA" id="ARBA00011233"/>
    </source>
</evidence>
<dbReference type="AlphaFoldDB" id="A0A1E5W1I2"/>
<feature type="region of interest" description="Disordered" evidence="10">
    <location>
        <begin position="162"/>
        <end position="201"/>
    </location>
</feature>
<accession>A0A1E5W1I2</accession>
<comment type="similarity">
    <text evidence="9">Belongs to the HSF family.</text>
</comment>
<sequence length="407" mass="42435">MAAEQAAAAATGSEPQPAEGVAPPSAAGQRSVPTPFLTKTYQLVDDPAVDDVISWNDDGSAFIVWRPAEFARDLLPMYFKHNNFSSFVRQLNTYGFRKIVPDRWEFANDCFRRGEKRLLCDIHRRKVTPAAAAATGAATVTVAAAAVPMALPVGSPVYSGEEQVLSSSSSPDPPSLQPSGSGSGGGGAASGGGGGDAGEENDRLRRENARLARELSQMKKLCNNILLLMSKYAATQQLDATAQQVSAKAAAAGNNCSGELSDAAATPPPLPSVLELLPSCRGAPASAEPPSEAAAGLECVEVEEDKAGARLFGVSIGRKRMRVDGCSNGDAGGVEDPVNRAAAEVVKAEPMDAQAGHHQQEQLEPPQAWPIYRPRPVYHPLRAGCNGSAASSAGSDRDGSNSSRSML</sequence>
<dbReference type="InterPro" id="IPR036390">
    <property type="entry name" value="WH_DNA-bd_sf"/>
</dbReference>
<keyword evidence="8" id="KW-0539">Nucleus</keyword>
<dbReference type="PROSITE" id="PS00434">
    <property type="entry name" value="HSF_DOMAIN"/>
    <property type="match status" value="1"/>
</dbReference>
<evidence type="ECO:0000313" key="12">
    <source>
        <dbReference type="EMBL" id="OEL31239.1"/>
    </source>
</evidence>
<organism evidence="12 13">
    <name type="scientific">Dichanthelium oligosanthes</name>
    <dbReference type="NCBI Taxonomy" id="888268"/>
    <lineage>
        <taxon>Eukaryota</taxon>
        <taxon>Viridiplantae</taxon>
        <taxon>Streptophyta</taxon>
        <taxon>Embryophyta</taxon>
        <taxon>Tracheophyta</taxon>
        <taxon>Spermatophyta</taxon>
        <taxon>Magnoliopsida</taxon>
        <taxon>Liliopsida</taxon>
        <taxon>Poales</taxon>
        <taxon>Poaceae</taxon>
        <taxon>PACMAD clade</taxon>
        <taxon>Panicoideae</taxon>
        <taxon>Panicodae</taxon>
        <taxon>Paniceae</taxon>
        <taxon>Dichantheliinae</taxon>
        <taxon>Dichanthelium</taxon>
    </lineage>
</organism>
<dbReference type="Proteomes" id="UP000095767">
    <property type="component" value="Unassembled WGS sequence"/>
</dbReference>
<dbReference type="SMART" id="SM00415">
    <property type="entry name" value="HSF"/>
    <property type="match status" value="1"/>
</dbReference>
<dbReference type="EMBL" id="LWDX02023854">
    <property type="protein sequence ID" value="OEL31239.1"/>
    <property type="molecule type" value="Genomic_DNA"/>
</dbReference>
<keyword evidence="6" id="KW-0238">DNA-binding</keyword>
<feature type="region of interest" description="Disordered" evidence="10">
    <location>
        <begin position="351"/>
        <end position="407"/>
    </location>
</feature>
<evidence type="ECO:0000313" key="13">
    <source>
        <dbReference type="Proteomes" id="UP000095767"/>
    </source>
</evidence>
<protein>
    <submittedName>
        <fullName evidence="12">Heat stress transcription factor B-2c</fullName>
    </submittedName>
</protein>